<feature type="transmembrane region" description="Helical" evidence="2">
    <location>
        <begin position="12"/>
        <end position="34"/>
    </location>
</feature>
<keyword evidence="1" id="KW-0175">Coiled coil</keyword>
<keyword evidence="2" id="KW-1133">Transmembrane helix</keyword>
<keyword evidence="5" id="KW-1185">Reference proteome</keyword>
<accession>A0A1G6DD29</accession>
<evidence type="ECO:0000256" key="1">
    <source>
        <dbReference type="SAM" id="Coils"/>
    </source>
</evidence>
<dbReference type="AlphaFoldDB" id="A0A1G6DD29"/>
<protein>
    <submittedName>
        <fullName evidence="4">von Willebrand factor type A domain</fullName>
    </submittedName>
</protein>
<dbReference type="SUPFAM" id="SSF53300">
    <property type="entry name" value="vWA-like"/>
    <property type="match status" value="1"/>
</dbReference>
<proteinExistence type="predicted"/>
<evidence type="ECO:0000259" key="3">
    <source>
        <dbReference type="Pfam" id="PF13519"/>
    </source>
</evidence>
<dbReference type="OrthoDB" id="185358at2"/>
<evidence type="ECO:0000256" key="2">
    <source>
        <dbReference type="SAM" id="Phobius"/>
    </source>
</evidence>
<keyword evidence="2" id="KW-0472">Membrane</keyword>
<dbReference type="STRING" id="1159017.SAMN02927930_01659"/>
<organism evidence="4 5">
    <name type="scientific">Pseudidiomarina indica</name>
    <dbReference type="NCBI Taxonomy" id="1159017"/>
    <lineage>
        <taxon>Bacteria</taxon>
        <taxon>Pseudomonadati</taxon>
        <taxon>Pseudomonadota</taxon>
        <taxon>Gammaproteobacteria</taxon>
        <taxon>Alteromonadales</taxon>
        <taxon>Idiomarinaceae</taxon>
        <taxon>Pseudidiomarina</taxon>
    </lineage>
</organism>
<dbReference type="Pfam" id="PF13519">
    <property type="entry name" value="VWA_2"/>
    <property type="match status" value="1"/>
</dbReference>
<dbReference type="InterPro" id="IPR002035">
    <property type="entry name" value="VWF_A"/>
</dbReference>
<gene>
    <name evidence="4" type="ORF">SAMN02927930_01659</name>
</gene>
<evidence type="ECO:0000313" key="5">
    <source>
        <dbReference type="Proteomes" id="UP000199626"/>
    </source>
</evidence>
<feature type="coiled-coil region" evidence="1">
    <location>
        <begin position="47"/>
        <end position="116"/>
    </location>
</feature>
<evidence type="ECO:0000313" key="4">
    <source>
        <dbReference type="EMBL" id="SDB43063.1"/>
    </source>
</evidence>
<dbReference type="Proteomes" id="UP000199626">
    <property type="component" value="Unassembled WGS sequence"/>
</dbReference>
<reference evidence="5" key="1">
    <citation type="submission" date="2016-10" db="EMBL/GenBank/DDBJ databases">
        <authorList>
            <person name="Varghese N."/>
            <person name="Submissions S."/>
        </authorList>
    </citation>
    <scope>NUCLEOTIDE SEQUENCE [LARGE SCALE GENOMIC DNA]</scope>
    <source>
        <strain evidence="5">CGMCC 1.10824</strain>
    </source>
</reference>
<sequence length="353" mass="38530">MRKFKRSDPNFGLTSLLDALACGLGAVLLILIVIKFKAHTTDPTEQLEKLQAELAAGQTEVVQLQQSLDEINELIAMETAEQEASEQGQSETESQQAKLLQNIANEMAVVANLEQQLAAMAKLPTPSDAVALSGTGNQNYITGMKVEGKQIGILVDKSASMMGDNLVEVLRYLALSDAQRVQTAKWQRTIRTAKWLLARVPDDSRVTVVTFSEDAKRLGKNDRNSPKLTASMRAIVSDLGAVVPDGGTNLQVGLAELFRINNQITDVYLITDGLPTLGDGLSLKCRNIFRSSKSISSVCRQELLVATAQRFPKNVTMNIILLPIEGDPHASALYWEWANSTYGTFLSPASEWP</sequence>
<dbReference type="EMBL" id="FMXN01000009">
    <property type="protein sequence ID" value="SDB43063.1"/>
    <property type="molecule type" value="Genomic_DNA"/>
</dbReference>
<dbReference type="CDD" id="cd00198">
    <property type="entry name" value="vWFA"/>
    <property type="match status" value="1"/>
</dbReference>
<feature type="domain" description="VWFA" evidence="3">
    <location>
        <begin position="153"/>
        <end position="273"/>
    </location>
</feature>
<name>A0A1G6DD29_9GAMM</name>
<dbReference type="RefSeq" id="WP_092593595.1">
    <property type="nucleotide sequence ID" value="NZ_FMXN01000009.1"/>
</dbReference>
<dbReference type="InterPro" id="IPR036465">
    <property type="entry name" value="vWFA_dom_sf"/>
</dbReference>
<keyword evidence="2" id="KW-0812">Transmembrane</keyword>
<dbReference type="Gene3D" id="3.40.50.410">
    <property type="entry name" value="von Willebrand factor, type A domain"/>
    <property type="match status" value="1"/>
</dbReference>